<sequence>MDFGQAAELVEALRSKDETKAYQCFKLLEKESSDTDHVYPFFDLFADMIEDENSYVRTRGLLLIAANARWDTENKIDELIDSYLKHIEDVKPITSRQCIKALPSIVKYKPDLYDCICTALEQANPGIYRDSMSSLVMRDIAEALASIRREGR</sequence>
<dbReference type="InterPro" id="IPR016024">
    <property type="entry name" value="ARM-type_fold"/>
</dbReference>
<dbReference type="Proteomes" id="UP001300871">
    <property type="component" value="Unassembled WGS sequence"/>
</dbReference>
<dbReference type="AlphaFoldDB" id="A0AAW6AZS5"/>
<evidence type="ECO:0000313" key="2">
    <source>
        <dbReference type="EMBL" id="MDB2001393.1"/>
    </source>
</evidence>
<protein>
    <submittedName>
        <fullName evidence="1">SufBD protein</fullName>
    </submittedName>
</protein>
<accession>A0AAW6AZS5</accession>
<name>A0AAW6AZS5_CLOSY</name>
<dbReference type="EMBL" id="JAINVB010000001">
    <property type="protein sequence ID" value="MCK0086219.1"/>
    <property type="molecule type" value="Genomic_DNA"/>
</dbReference>
<reference evidence="2" key="2">
    <citation type="submission" date="2023-01" db="EMBL/GenBank/DDBJ databases">
        <title>Human gut microbiome strain richness.</title>
        <authorList>
            <person name="Chen-Liaw A."/>
        </authorList>
    </citation>
    <scope>NUCLEOTIDE SEQUENCE</scope>
    <source>
        <strain evidence="2">B1_m1001713B170214d0_201011</strain>
    </source>
</reference>
<dbReference type="SUPFAM" id="SSF48371">
    <property type="entry name" value="ARM repeat"/>
    <property type="match status" value="1"/>
</dbReference>
<comment type="caution">
    <text evidence="1">The sequence shown here is derived from an EMBL/GenBank/DDBJ whole genome shotgun (WGS) entry which is preliminary data.</text>
</comment>
<dbReference type="Proteomes" id="UP001203136">
    <property type="component" value="Unassembled WGS sequence"/>
</dbReference>
<gene>
    <name evidence="1" type="ORF">K5I21_10135</name>
    <name evidence="2" type="ORF">PM006_14390</name>
</gene>
<evidence type="ECO:0000313" key="3">
    <source>
        <dbReference type="Proteomes" id="UP001203136"/>
    </source>
</evidence>
<proteinExistence type="predicted"/>
<reference evidence="1" key="1">
    <citation type="journal article" date="2022" name="Cell Host Microbe">
        <title>Colonization of the live biotherapeutic product VE303 and modulation of the microbiota and metabolites in healthy volunteers.</title>
        <authorList>
            <person name="Dsouza M."/>
            <person name="Menon R."/>
            <person name="Crossette E."/>
            <person name="Bhattarai S.K."/>
            <person name="Schneider J."/>
            <person name="Kim Y.G."/>
            <person name="Reddy S."/>
            <person name="Caballero S."/>
            <person name="Felix C."/>
            <person name="Cornacchione L."/>
            <person name="Hendrickson J."/>
            <person name="Watson A.R."/>
            <person name="Minot S.S."/>
            <person name="Greenfield N."/>
            <person name="Schopf L."/>
            <person name="Szabady R."/>
            <person name="Patarroyo J."/>
            <person name="Smith W."/>
            <person name="Harrison P."/>
            <person name="Kuijper E.J."/>
            <person name="Kelly C.P."/>
            <person name="Olle B."/>
            <person name="Bobilev D."/>
            <person name="Silber J.L."/>
            <person name="Bucci V."/>
            <person name="Roberts B."/>
            <person name="Faith J."/>
            <person name="Norman J.M."/>
        </authorList>
    </citation>
    <scope>NUCLEOTIDE SEQUENCE</scope>
    <source>
        <strain evidence="1">VE303-04</strain>
    </source>
</reference>
<evidence type="ECO:0000313" key="1">
    <source>
        <dbReference type="EMBL" id="MCK0086219.1"/>
    </source>
</evidence>
<organism evidence="1 3">
    <name type="scientific">Clostridium symbiosum</name>
    <name type="common">Bacteroides symbiosus</name>
    <dbReference type="NCBI Taxonomy" id="1512"/>
    <lineage>
        <taxon>Bacteria</taxon>
        <taxon>Bacillati</taxon>
        <taxon>Bacillota</taxon>
        <taxon>Clostridia</taxon>
        <taxon>Lachnospirales</taxon>
        <taxon>Lachnospiraceae</taxon>
        <taxon>Otoolea</taxon>
    </lineage>
</organism>
<dbReference type="EMBL" id="JAQLGM010000038">
    <property type="protein sequence ID" value="MDB2001393.1"/>
    <property type="molecule type" value="Genomic_DNA"/>
</dbReference>
<dbReference type="RefSeq" id="WP_003510516.1">
    <property type="nucleotide sequence ID" value="NZ_BAABZD010000017.1"/>
</dbReference>
<dbReference type="InterPro" id="IPR011989">
    <property type="entry name" value="ARM-like"/>
</dbReference>
<dbReference type="Gene3D" id="1.25.10.10">
    <property type="entry name" value="Leucine-rich Repeat Variant"/>
    <property type="match status" value="1"/>
</dbReference>